<accession>A0ACA9SRW1</accession>
<comment type="caution">
    <text evidence="1">The sequence shown here is derived from an EMBL/GenBank/DDBJ whole genome shotgun (WGS) entry which is preliminary data.</text>
</comment>
<dbReference type="EMBL" id="CAJVQC010155650">
    <property type="protein sequence ID" value="CAG8847387.1"/>
    <property type="molecule type" value="Genomic_DNA"/>
</dbReference>
<protein>
    <submittedName>
        <fullName evidence="1">21169_t:CDS:1</fullName>
    </submittedName>
</protein>
<reference evidence="1" key="1">
    <citation type="submission" date="2021-06" db="EMBL/GenBank/DDBJ databases">
        <authorList>
            <person name="Kallberg Y."/>
            <person name="Tangrot J."/>
            <person name="Rosling A."/>
        </authorList>
    </citation>
    <scope>NUCLEOTIDE SEQUENCE</scope>
    <source>
        <strain evidence="1">MA461A</strain>
    </source>
</reference>
<organism evidence="1 2">
    <name type="scientific">Racocetra persica</name>
    <dbReference type="NCBI Taxonomy" id="160502"/>
    <lineage>
        <taxon>Eukaryota</taxon>
        <taxon>Fungi</taxon>
        <taxon>Fungi incertae sedis</taxon>
        <taxon>Mucoromycota</taxon>
        <taxon>Glomeromycotina</taxon>
        <taxon>Glomeromycetes</taxon>
        <taxon>Diversisporales</taxon>
        <taxon>Gigasporaceae</taxon>
        <taxon>Racocetra</taxon>
    </lineage>
</organism>
<gene>
    <name evidence="1" type="ORF">RPERSI_LOCUS34611</name>
</gene>
<keyword evidence="2" id="KW-1185">Reference proteome</keyword>
<evidence type="ECO:0000313" key="1">
    <source>
        <dbReference type="EMBL" id="CAG8847387.1"/>
    </source>
</evidence>
<name>A0ACA9SRW1_9GLOM</name>
<feature type="non-terminal residue" evidence="1">
    <location>
        <position position="1"/>
    </location>
</feature>
<evidence type="ECO:0000313" key="2">
    <source>
        <dbReference type="Proteomes" id="UP000789920"/>
    </source>
</evidence>
<sequence>HLNELNGYTWSVVKELNFANEFIKYLLKKLIGKDLTNLINGIYLIPFDSDKLKRCSIDLLT</sequence>
<dbReference type="Proteomes" id="UP000789920">
    <property type="component" value="Unassembled WGS sequence"/>
</dbReference>
<proteinExistence type="predicted"/>